<dbReference type="Proteomes" id="UP001642487">
    <property type="component" value="Chromosome 6"/>
</dbReference>
<evidence type="ECO:0000313" key="2">
    <source>
        <dbReference type="Proteomes" id="UP001642487"/>
    </source>
</evidence>
<name>A0ABP0YY21_9ROSI</name>
<accession>A0ABP0YY21</accession>
<evidence type="ECO:0000313" key="1">
    <source>
        <dbReference type="EMBL" id="CAK9323630.1"/>
    </source>
</evidence>
<sequence length="67" mass="8057">MSNGIETECRNGFCKNLDLSRKKKNKFRNGFCKNFEAWQEEEEEIQEGLLQELWGLEGRRRRRYSGI</sequence>
<proteinExistence type="predicted"/>
<keyword evidence="2" id="KW-1185">Reference proteome</keyword>
<reference evidence="1 2" key="1">
    <citation type="submission" date="2024-03" db="EMBL/GenBank/DDBJ databases">
        <authorList>
            <person name="Gkanogiannis A."/>
            <person name="Becerra Lopez-Lavalle L."/>
        </authorList>
    </citation>
    <scope>NUCLEOTIDE SEQUENCE [LARGE SCALE GENOMIC DNA]</scope>
</reference>
<gene>
    <name evidence="1" type="ORF">CITCOLO1_LOCUS15820</name>
</gene>
<organism evidence="1 2">
    <name type="scientific">Citrullus colocynthis</name>
    <name type="common">colocynth</name>
    <dbReference type="NCBI Taxonomy" id="252529"/>
    <lineage>
        <taxon>Eukaryota</taxon>
        <taxon>Viridiplantae</taxon>
        <taxon>Streptophyta</taxon>
        <taxon>Embryophyta</taxon>
        <taxon>Tracheophyta</taxon>
        <taxon>Spermatophyta</taxon>
        <taxon>Magnoliopsida</taxon>
        <taxon>eudicotyledons</taxon>
        <taxon>Gunneridae</taxon>
        <taxon>Pentapetalae</taxon>
        <taxon>rosids</taxon>
        <taxon>fabids</taxon>
        <taxon>Cucurbitales</taxon>
        <taxon>Cucurbitaceae</taxon>
        <taxon>Benincaseae</taxon>
        <taxon>Citrullus</taxon>
    </lineage>
</organism>
<protein>
    <submittedName>
        <fullName evidence="1">Uncharacterized protein</fullName>
    </submittedName>
</protein>
<dbReference type="EMBL" id="OZ021740">
    <property type="protein sequence ID" value="CAK9323630.1"/>
    <property type="molecule type" value="Genomic_DNA"/>
</dbReference>